<sequence length="427" mass="47835">MTIVPAHNPPTVRLPPIKKIKSCSVEELNNAILYLRLLYNPEVRGIRRIDHRQVFPVPNETGLNILKPRHEKIGSSTRHSPNELGLDEFERIYAIRWLTTLVSQTDYLAASDGLSLRLDESQIEAYDTQWELLIDEAAALLAICAGTASAGAVSRVFVFPYGTEPRVRVQVRDVPLENHDYSSVGAQTWGSACLLSELIVNSPRQFGLDASFLKNPLRILELGSGTGLVTLTVANLLHSTQENNFGSGNINIYATDFHPSVLKNLQHNISINTTSPNVQTHFLDWSQFPSLPLSSPFNEPFDLIFGADIVYEMQHVQWIHDCLQLLLRLPDNSSRDPRFHLVIPLRRTHQGESHAVDFVFPSGTPYLPGMDDTSIPLLGIVRKDTIVCESGDNVRHRASENDVVEYMHYTIAWIDPASTNTNNMDIT</sequence>
<dbReference type="CDD" id="cd02440">
    <property type="entry name" value="AdoMet_MTases"/>
    <property type="match status" value="1"/>
</dbReference>
<dbReference type="Gene3D" id="3.40.50.150">
    <property type="entry name" value="Vaccinia Virus protein VP39"/>
    <property type="match status" value="1"/>
</dbReference>
<keyword evidence="2" id="KW-1185">Reference proteome</keyword>
<dbReference type="InterPro" id="IPR029063">
    <property type="entry name" value="SAM-dependent_MTases_sf"/>
</dbReference>
<protein>
    <submittedName>
        <fullName evidence="1">Uncharacterized protein</fullName>
    </submittedName>
</protein>
<dbReference type="InterPro" id="IPR019410">
    <property type="entry name" value="Methyltransf_16"/>
</dbReference>
<dbReference type="SUPFAM" id="SSF53335">
    <property type="entry name" value="S-adenosyl-L-methionine-dependent methyltransferases"/>
    <property type="match status" value="1"/>
</dbReference>
<accession>A0AAW0GLR0</accession>
<dbReference type="PANTHER" id="PTHR14614:SF147">
    <property type="entry name" value="S-ADENOSYLMETHIONINE-DEPENDENT METHYLTRANSFERASE OF THE SEVEN BETA-STRAND FAMILY"/>
    <property type="match status" value="1"/>
</dbReference>
<evidence type="ECO:0000313" key="1">
    <source>
        <dbReference type="EMBL" id="KAK7692030.1"/>
    </source>
</evidence>
<evidence type="ECO:0000313" key="2">
    <source>
        <dbReference type="Proteomes" id="UP001385951"/>
    </source>
</evidence>
<dbReference type="Proteomes" id="UP001385951">
    <property type="component" value="Unassembled WGS sequence"/>
</dbReference>
<gene>
    <name evidence="1" type="ORF">QCA50_005435</name>
</gene>
<reference evidence="1 2" key="1">
    <citation type="submission" date="2022-09" db="EMBL/GenBank/DDBJ databases">
        <authorList>
            <person name="Palmer J.M."/>
        </authorList>
    </citation>
    <scope>NUCLEOTIDE SEQUENCE [LARGE SCALE GENOMIC DNA]</scope>
    <source>
        <strain evidence="1 2">DSM 7382</strain>
    </source>
</reference>
<dbReference type="Pfam" id="PF10294">
    <property type="entry name" value="Methyltransf_16"/>
    <property type="match status" value="1"/>
</dbReference>
<dbReference type="GO" id="GO:0008757">
    <property type="term" value="F:S-adenosylmethionine-dependent methyltransferase activity"/>
    <property type="evidence" value="ECO:0007669"/>
    <property type="project" value="UniProtKB-ARBA"/>
</dbReference>
<organism evidence="1 2">
    <name type="scientific">Cerrena zonata</name>
    <dbReference type="NCBI Taxonomy" id="2478898"/>
    <lineage>
        <taxon>Eukaryota</taxon>
        <taxon>Fungi</taxon>
        <taxon>Dikarya</taxon>
        <taxon>Basidiomycota</taxon>
        <taxon>Agaricomycotina</taxon>
        <taxon>Agaricomycetes</taxon>
        <taxon>Polyporales</taxon>
        <taxon>Cerrenaceae</taxon>
        <taxon>Cerrena</taxon>
    </lineage>
</organism>
<name>A0AAW0GLR0_9APHY</name>
<comment type="caution">
    <text evidence="1">The sequence shown here is derived from an EMBL/GenBank/DDBJ whole genome shotgun (WGS) entry which is preliminary data.</text>
</comment>
<proteinExistence type="predicted"/>
<dbReference type="EMBL" id="JASBNA010000005">
    <property type="protein sequence ID" value="KAK7692030.1"/>
    <property type="molecule type" value="Genomic_DNA"/>
</dbReference>
<dbReference type="AlphaFoldDB" id="A0AAW0GLR0"/>
<dbReference type="PANTHER" id="PTHR14614">
    <property type="entry name" value="HEPATOCELLULAR CARCINOMA-ASSOCIATED ANTIGEN"/>
    <property type="match status" value="1"/>
</dbReference>